<protein>
    <submittedName>
        <fullName evidence="1">Uncharacterized protein</fullName>
    </submittedName>
</protein>
<evidence type="ECO:0000313" key="1">
    <source>
        <dbReference type="EMBL" id="PMP08195.1"/>
    </source>
</evidence>
<dbReference type="EMBL" id="MDBP01000113">
    <property type="protein sequence ID" value="PMP08195.1"/>
    <property type="molecule type" value="Genomic_DNA"/>
</dbReference>
<reference evidence="2" key="1">
    <citation type="submission" date="2016-07" db="EMBL/GenBank/DDBJ databases">
        <title>Nontailed viruses are major unrecognized killers of bacteria in the ocean.</title>
        <authorList>
            <person name="Kauffman K."/>
            <person name="Hussain F."/>
            <person name="Yang J."/>
            <person name="Arevalo P."/>
            <person name="Brown J."/>
            <person name="Cutler M."/>
            <person name="Kelly L."/>
            <person name="Polz M.F."/>
        </authorList>
    </citation>
    <scope>NUCLEOTIDE SEQUENCE [LARGE SCALE GENOMIC DNA]</scope>
    <source>
        <strain evidence="2">10N.222.48.A2</strain>
    </source>
</reference>
<comment type="caution">
    <text evidence="1">The sequence shown here is derived from an EMBL/GenBank/DDBJ whole genome shotgun (WGS) entry which is preliminary data.</text>
</comment>
<sequence length="67" mass="7995">MFTPLKHLFSKRICFQKIFVFQIPNSIFCLFRKGVFNQLVHTNECMITTGFLEHYKVAMLVIFEKGY</sequence>
<dbReference type="Proteomes" id="UP000235579">
    <property type="component" value="Unassembled WGS sequence"/>
</dbReference>
<evidence type="ECO:0000313" key="2">
    <source>
        <dbReference type="Proteomes" id="UP000235579"/>
    </source>
</evidence>
<gene>
    <name evidence="1" type="ORF">BCS92_03790</name>
</gene>
<accession>A0A2N7NBZ3</accession>
<proteinExistence type="predicted"/>
<dbReference type="AlphaFoldDB" id="A0A2N7NBZ3"/>
<organism evidence="1 2">
    <name type="scientific">Vibrio tasmaniensis</name>
    <dbReference type="NCBI Taxonomy" id="212663"/>
    <lineage>
        <taxon>Bacteria</taxon>
        <taxon>Pseudomonadati</taxon>
        <taxon>Pseudomonadota</taxon>
        <taxon>Gammaproteobacteria</taxon>
        <taxon>Vibrionales</taxon>
        <taxon>Vibrionaceae</taxon>
        <taxon>Vibrio</taxon>
    </lineage>
</organism>
<name>A0A2N7NBZ3_9VIBR</name>